<dbReference type="GO" id="GO:0008033">
    <property type="term" value="P:tRNA processing"/>
    <property type="evidence" value="ECO:0007669"/>
    <property type="project" value="UniProtKB-KW"/>
</dbReference>
<name>A0A644X5R2_9ZZZZ</name>
<comment type="subcellular location">
    <subcellularLocation>
        <location evidence="1">Cytoplasm</location>
    </subcellularLocation>
</comment>
<dbReference type="GO" id="GO:0061710">
    <property type="term" value="F:L-threonylcarbamoyladenylate synthase"/>
    <property type="evidence" value="ECO:0007669"/>
    <property type="project" value="UniProtKB-EC"/>
</dbReference>
<evidence type="ECO:0000256" key="2">
    <source>
        <dbReference type="ARBA" id="ARBA00007663"/>
    </source>
</evidence>
<reference evidence="13" key="1">
    <citation type="submission" date="2019-08" db="EMBL/GenBank/DDBJ databases">
        <authorList>
            <person name="Kucharzyk K."/>
            <person name="Murdoch R.W."/>
            <person name="Higgins S."/>
            <person name="Loffler F."/>
        </authorList>
    </citation>
    <scope>NUCLEOTIDE SEQUENCE</scope>
</reference>
<dbReference type="InterPro" id="IPR017945">
    <property type="entry name" value="DHBP_synth_RibB-like_a/b_dom"/>
</dbReference>
<evidence type="ECO:0000256" key="8">
    <source>
        <dbReference type="ARBA" id="ARBA00022741"/>
    </source>
</evidence>
<organism evidence="13">
    <name type="scientific">bioreactor metagenome</name>
    <dbReference type="NCBI Taxonomy" id="1076179"/>
    <lineage>
        <taxon>unclassified sequences</taxon>
        <taxon>metagenomes</taxon>
        <taxon>ecological metagenomes</taxon>
    </lineage>
</organism>
<evidence type="ECO:0000256" key="4">
    <source>
        <dbReference type="ARBA" id="ARBA00022490"/>
    </source>
</evidence>
<dbReference type="GO" id="GO:0000049">
    <property type="term" value="F:tRNA binding"/>
    <property type="evidence" value="ECO:0007669"/>
    <property type="project" value="TreeGrafter"/>
</dbReference>
<dbReference type="PANTHER" id="PTHR17490">
    <property type="entry name" value="SUA5"/>
    <property type="match status" value="1"/>
</dbReference>
<dbReference type="EC" id="2.7.7.87" evidence="3"/>
<evidence type="ECO:0000259" key="12">
    <source>
        <dbReference type="PROSITE" id="PS51163"/>
    </source>
</evidence>
<dbReference type="GO" id="GO:0003725">
    <property type="term" value="F:double-stranded RNA binding"/>
    <property type="evidence" value="ECO:0007669"/>
    <property type="project" value="InterPro"/>
</dbReference>
<keyword evidence="4" id="KW-0963">Cytoplasm</keyword>
<comment type="caution">
    <text evidence="13">The sequence shown here is derived from an EMBL/GenBank/DDBJ whole genome shotgun (WGS) entry which is preliminary data.</text>
</comment>
<dbReference type="EMBL" id="VSSQ01001833">
    <property type="protein sequence ID" value="MPM11465.1"/>
    <property type="molecule type" value="Genomic_DNA"/>
</dbReference>
<dbReference type="PROSITE" id="PS51163">
    <property type="entry name" value="YRDC"/>
    <property type="match status" value="1"/>
</dbReference>
<protein>
    <recommendedName>
        <fullName evidence="10">L-threonylcarbamoyladenylate synthase</fullName>
        <ecNumber evidence="3">2.7.7.87</ecNumber>
    </recommendedName>
    <alternativeName>
        <fullName evidence="10">L-threonylcarbamoyladenylate synthase</fullName>
    </alternativeName>
</protein>
<dbReference type="Gene3D" id="3.90.870.10">
    <property type="entry name" value="DHBP synthase"/>
    <property type="match status" value="1"/>
</dbReference>
<gene>
    <name evidence="13" type="primary">tsaC_6</name>
    <name evidence="13" type="ORF">SDC9_57811</name>
</gene>
<feature type="domain" description="YrdC-like" evidence="12">
    <location>
        <begin position="27"/>
        <end position="196"/>
    </location>
</feature>
<evidence type="ECO:0000313" key="13">
    <source>
        <dbReference type="EMBL" id="MPM11465.1"/>
    </source>
</evidence>
<dbReference type="InterPro" id="IPR050156">
    <property type="entry name" value="TC-AMP_synthase_SUA5"/>
</dbReference>
<comment type="catalytic activity">
    <reaction evidence="11">
        <text>L-threonine + hydrogencarbonate + ATP = L-threonylcarbamoyladenylate + diphosphate + H2O</text>
        <dbReference type="Rhea" id="RHEA:36407"/>
        <dbReference type="ChEBI" id="CHEBI:15377"/>
        <dbReference type="ChEBI" id="CHEBI:17544"/>
        <dbReference type="ChEBI" id="CHEBI:30616"/>
        <dbReference type="ChEBI" id="CHEBI:33019"/>
        <dbReference type="ChEBI" id="CHEBI:57926"/>
        <dbReference type="ChEBI" id="CHEBI:73682"/>
        <dbReference type="EC" id="2.7.7.87"/>
    </reaction>
</comment>
<dbReference type="GO" id="GO:0005737">
    <property type="term" value="C:cytoplasm"/>
    <property type="evidence" value="ECO:0007669"/>
    <property type="project" value="UniProtKB-SubCell"/>
</dbReference>
<proteinExistence type="inferred from homology"/>
<evidence type="ECO:0000256" key="6">
    <source>
        <dbReference type="ARBA" id="ARBA00022694"/>
    </source>
</evidence>
<evidence type="ECO:0000256" key="1">
    <source>
        <dbReference type="ARBA" id="ARBA00004496"/>
    </source>
</evidence>
<dbReference type="GO" id="GO:0005524">
    <property type="term" value="F:ATP binding"/>
    <property type="evidence" value="ECO:0007669"/>
    <property type="project" value="UniProtKB-KW"/>
</dbReference>
<keyword evidence="9" id="KW-0067">ATP-binding</keyword>
<comment type="similarity">
    <text evidence="2">Belongs to the SUA5 family.</text>
</comment>
<sequence>MHCLNVNGDRIVGWMVEEAQLLYKTVDSTIDRVVRYLQEDNLLVLPCDTIYGLSGRYATTFDKLCALKKTTGQHQFIVLATLEQAHQLCKVPPILEKYWPCALTVILENHEGGQSTAIRVPNDPFIQTILTKLGRPIYSTSVNDTGFTITNITDIIFTYKQKVKAIVIDPDRGRDTPSTLIDCTKAPYELVRCGAYDASQLLV</sequence>
<evidence type="ECO:0000256" key="7">
    <source>
        <dbReference type="ARBA" id="ARBA00022695"/>
    </source>
</evidence>
<evidence type="ECO:0000256" key="10">
    <source>
        <dbReference type="ARBA" id="ARBA00029774"/>
    </source>
</evidence>
<keyword evidence="5 13" id="KW-0808">Transferase</keyword>
<dbReference type="AlphaFoldDB" id="A0A644X5R2"/>
<dbReference type="Pfam" id="PF01300">
    <property type="entry name" value="Sua5_yciO_yrdC"/>
    <property type="match status" value="1"/>
</dbReference>
<evidence type="ECO:0000256" key="3">
    <source>
        <dbReference type="ARBA" id="ARBA00012584"/>
    </source>
</evidence>
<dbReference type="InterPro" id="IPR006070">
    <property type="entry name" value="Sua5-like_dom"/>
</dbReference>
<keyword evidence="6" id="KW-0819">tRNA processing</keyword>
<dbReference type="PANTHER" id="PTHR17490:SF16">
    <property type="entry name" value="THREONYLCARBAMOYL-AMP SYNTHASE"/>
    <property type="match status" value="1"/>
</dbReference>
<keyword evidence="7 13" id="KW-0548">Nucleotidyltransferase</keyword>
<dbReference type="GO" id="GO:0006450">
    <property type="term" value="P:regulation of translational fidelity"/>
    <property type="evidence" value="ECO:0007669"/>
    <property type="project" value="TreeGrafter"/>
</dbReference>
<accession>A0A644X5R2</accession>
<evidence type="ECO:0000256" key="11">
    <source>
        <dbReference type="ARBA" id="ARBA00048366"/>
    </source>
</evidence>
<evidence type="ECO:0000256" key="9">
    <source>
        <dbReference type="ARBA" id="ARBA00022840"/>
    </source>
</evidence>
<dbReference type="SUPFAM" id="SSF55821">
    <property type="entry name" value="YrdC/RibB"/>
    <property type="match status" value="1"/>
</dbReference>
<evidence type="ECO:0000256" key="5">
    <source>
        <dbReference type="ARBA" id="ARBA00022679"/>
    </source>
</evidence>
<keyword evidence="8" id="KW-0547">Nucleotide-binding</keyword>